<dbReference type="OrthoDB" id="9777460at2"/>
<keyword evidence="12" id="KW-1185">Reference proteome</keyword>
<dbReference type="NCBIfam" id="NF003558">
    <property type="entry name" value="PRK05231.1"/>
    <property type="match status" value="1"/>
</dbReference>
<evidence type="ECO:0000259" key="10">
    <source>
        <dbReference type="Pfam" id="PF01636"/>
    </source>
</evidence>
<dbReference type="SUPFAM" id="SSF56112">
    <property type="entry name" value="Protein kinase-like (PK-like)"/>
    <property type="match status" value="1"/>
</dbReference>
<dbReference type="GO" id="GO:0005524">
    <property type="term" value="F:ATP binding"/>
    <property type="evidence" value="ECO:0007669"/>
    <property type="project" value="UniProtKB-KW"/>
</dbReference>
<evidence type="ECO:0000256" key="3">
    <source>
        <dbReference type="ARBA" id="ARBA00022697"/>
    </source>
</evidence>
<dbReference type="PANTHER" id="PTHR21064">
    <property type="entry name" value="AMINOGLYCOSIDE PHOSPHOTRANSFERASE DOMAIN-CONTAINING PROTEIN-RELATED"/>
    <property type="match status" value="1"/>
</dbReference>
<dbReference type="HOGENOM" id="CLU_053300_0_0_4"/>
<dbReference type="HAMAP" id="MF_00301">
    <property type="entry name" value="Homoser_kinase_2"/>
    <property type="match status" value="1"/>
</dbReference>
<evidence type="ECO:0000313" key="12">
    <source>
        <dbReference type="Proteomes" id="UP000001693"/>
    </source>
</evidence>
<name>B1Y3T5_LEPCP</name>
<evidence type="ECO:0000256" key="1">
    <source>
        <dbReference type="ARBA" id="ARBA00022605"/>
    </source>
</evidence>
<keyword evidence="2 8" id="KW-0808">Transferase</keyword>
<evidence type="ECO:0000256" key="7">
    <source>
        <dbReference type="ARBA" id="ARBA00038240"/>
    </source>
</evidence>
<dbReference type="InterPro" id="IPR011009">
    <property type="entry name" value="Kinase-like_dom_sf"/>
</dbReference>
<accession>B1Y3T5</accession>
<comment type="pathway">
    <text evidence="8">Amino-acid biosynthesis; L-threonine biosynthesis; L-threonine from L-aspartate: step 4/5.</text>
</comment>
<gene>
    <name evidence="8" type="primary">thrB</name>
    <name evidence="11" type="ordered locus">Lcho_1060</name>
</gene>
<dbReference type="STRING" id="395495.Lcho_1060"/>
<evidence type="ECO:0000256" key="4">
    <source>
        <dbReference type="ARBA" id="ARBA00022741"/>
    </source>
</evidence>
<dbReference type="Pfam" id="PF01636">
    <property type="entry name" value="APH"/>
    <property type="match status" value="1"/>
</dbReference>
<reference evidence="11 12" key="1">
    <citation type="submission" date="2008-03" db="EMBL/GenBank/DDBJ databases">
        <title>Complete sequence of Leptothrix cholodnii SP-6.</title>
        <authorList>
            <consortium name="US DOE Joint Genome Institute"/>
            <person name="Copeland A."/>
            <person name="Lucas S."/>
            <person name="Lapidus A."/>
            <person name="Glavina del Rio T."/>
            <person name="Dalin E."/>
            <person name="Tice H."/>
            <person name="Bruce D."/>
            <person name="Goodwin L."/>
            <person name="Pitluck S."/>
            <person name="Chertkov O."/>
            <person name="Brettin T."/>
            <person name="Detter J.C."/>
            <person name="Han C."/>
            <person name="Kuske C.R."/>
            <person name="Schmutz J."/>
            <person name="Larimer F."/>
            <person name="Land M."/>
            <person name="Hauser L."/>
            <person name="Kyrpides N."/>
            <person name="Lykidis A."/>
            <person name="Emerson D."/>
            <person name="Richardson P."/>
        </authorList>
    </citation>
    <scope>NUCLEOTIDE SEQUENCE [LARGE SCALE GENOMIC DNA]</scope>
    <source>
        <strain evidence="12">ATCC 51168 / LMG 8142 / SP-6</strain>
    </source>
</reference>
<evidence type="ECO:0000256" key="9">
    <source>
        <dbReference type="NCBIfam" id="TIGR00938"/>
    </source>
</evidence>
<dbReference type="Proteomes" id="UP000001693">
    <property type="component" value="Chromosome"/>
</dbReference>
<comment type="catalytic activity">
    <reaction evidence="8">
        <text>L-homoserine + ATP = O-phospho-L-homoserine + ADP + H(+)</text>
        <dbReference type="Rhea" id="RHEA:13985"/>
        <dbReference type="ChEBI" id="CHEBI:15378"/>
        <dbReference type="ChEBI" id="CHEBI:30616"/>
        <dbReference type="ChEBI" id="CHEBI:57476"/>
        <dbReference type="ChEBI" id="CHEBI:57590"/>
        <dbReference type="ChEBI" id="CHEBI:456216"/>
        <dbReference type="EC" id="2.7.1.39"/>
    </reaction>
</comment>
<organism evidence="11 12">
    <name type="scientific">Leptothrix cholodnii (strain ATCC 51168 / LMG 8142 / SP-6)</name>
    <name type="common">Leptothrix discophora (strain SP-6)</name>
    <dbReference type="NCBI Taxonomy" id="395495"/>
    <lineage>
        <taxon>Bacteria</taxon>
        <taxon>Pseudomonadati</taxon>
        <taxon>Pseudomonadota</taxon>
        <taxon>Betaproteobacteria</taxon>
        <taxon>Burkholderiales</taxon>
        <taxon>Sphaerotilaceae</taxon>
        <taxon>Leptothrix</taxon>
    </lineage>
</organism>
<dbReference type="InterPro" id="IPR050249">
    <property type="entry name" value="Pseudomonas-type_ThrB"/>
</dbReference>
<dbReference type="NCBIfam" id="TIGR00938">
    <property type="entry name" value="thrB_alt"/>
    <property type="match status" value="1"/>
</dbReference>
<dbReference type="AlphaFoldDB" id="B1Y3T5"/>
<dbReference type="Gene3D" id="3.90.1200.10">
    <property type="match status" value="1"/>
</dbReference>
<evidence type="ECO:0000256" key="2">
    <source>
        <dbReference type="ARBA" id="ARBA00022679"/>
    </source>
</evidence>
<evidence type="ECO:0000256" key="5">
    <source>
        <dbReference type="ARBA" id="ARBA00022777"/>
    </source>
</evidence>
<proteinExistence type="inferred from homology"/>
<dbReference type="UniPathway" id="UPA00050">
    <property type="reaction ID" value="UER00064"/>
</dbReference>
<dbReference type="EMBL" id="CP001013">
    <property type="protein sequence ID" value="ACB33329.1"/>
    <property type="molecule type" value="Genomic_DNA"/>
</dbReference>
<evidence type="ECO:0000256" key="6">
    <source>
        <dbReference type="ARBA" id="ARBA00022840"/>
    </source>
</evidence>
<dbReference type="InterPro" id="IPR005280">
    <property type="entry name" value="Homoserine_kinase_II"/>
</dbReference>
<keyword evidence="6 8" id="KW-0067">ATP-binding</keyword>
<evidence type="ECO:0000256" key="8">
    <source>
        <dbReference type="HAMAP-Rule" id="MF_00301"/>
    </source>
</evidence>
<dbReference type="GO" id="GO:0009088">
    <property type="term" value="P:threonine biosynthetic process"/>
    <property type="evidence" value="ECO:0007669"/>
    <property type="project" value="UniProtKB-UniRule"/>
</dbReference>
<evidence type="ECO:0000313" key="11">
    <source>
        <dbReference type="EMBL" id="ACB33329.1"/>
    </source>
</evidence>
<sequence>MAVFTEVSADAAAALSERLGLGTVTELRGISSGIENTNYFLTTDPGDGAHEWVLTLFERLSAEQLPFYLQLMKHLAQRDIPVPDPQADINGEILHSLCGKPAAVVDKLAGGHQLAPSVWHCQQVGAMLARMHLAARDFALHQPNLRGLAWWTETVPVVAPYLTPEQRALIESELHFQQDLAHSPAFAALPRGPIHADLFRDNVMFDGLPGHEKLTGFFDFYFAGVDTWLFDLAVCLNDWCIDLDSGRLDEARAQAFVSAYDAERELGHDEIRLLPALLRAGALRFWTSRLWDYHLPREASMLKAHDPGHFERVLRERVNNPWHWLRAE</sequence>
<keyword evidence="5 8" id="KW-0418">Kinase</keyword>
<dbReference type="CDD" id="cd05153">
    <property type="entry name" value="HomoserineK_II"/>
    <property type="match status" value="1"/>
</dbReference>
<dbReference type="PANTHER" id="PTHR21064:SF6">
    <property type="entry name" value="AMINOGLYCOSIDE PHOSPHOTRANSFERASE DOMAIN-CONTAINING PROTEIN"/>
    <property type="match status" value="1"/>
</dbReference>
<comment type="similarity">
    <text evidence="7 8">Belongs to the pseudomonas-type ThrB family.</text>
</comment>
<dbReference type="InterPro" id="IPR002575">
    <property type="entry name" value="Aminoglycoside_PTrfase"/>
</dbReference>
<dbReference type="GO" id="GO:0004413">
    <property type="term" value="F:homoserine kinase activity"/>
    <property type="evidence" value="ECO:0007669"/>
    <property type="project" value="UniProtKB-UniRule"/>
</dbReference>
<feature type="domain" description="Aminoglycoside phosphotransferase" evidence="10">
    <location>
        <begin position="27"/>
        <end position="266"/>
    </location>
</feature>
<dbReference type="EC" id="2.7.1.39" evidence="8 9"/>
<dbReference type="KEGG" id="lch:Lcho_1060"/>
<keyword evidence="3 8" id="KW-0791">Threonine biosynthesis</keyword>
<dbReference type="RefSeq" id="WP_012346091.1">
    <property type="nucleotide sequence ID" value="NC_010524.1"/>
</dbReference>
<dbReference type="Gene3D" id="3.30.200.20">
    <property type="entry name" value="Phosphorylase Kinase, domain 1"/>
    <property type="match status" value="1"/>
</dbReference>
<protein>
    <recommendedName>
        <fullName evidence="8 9">Homoserine kinase</fullName>
        <shortName evidence="8">HK</shortName>
        <shortName evidence="8">HSK</shortName>
        <ecNumber evidence="8 9">2.7.1.39</ecNumber>
    </recommendedName>
</protein>
<dbReference type="eggNOG" id="COG2334">
    <property type="taxonomic scope" value="Bacteria"/>
</dbReference>
<keyword evidence="4 8" id="KW-0547">Nucleotide-binding</keyword>
<keyword evidence="1 8" id="KW-0028">Amino-acid biosynthesis</keyword>